<dbReference type="InterPro" id="IPR014782">
    <property type="entry name" value="Peptidase_M1_dom"/>
</dbReference>
<dbReference type="Pfam" id="PF01433">
    <property type="entry name" value="Peptidase_M1"/>
    <property type="match status" value="1"/>
</dbReference>
<keyword evidence="7" id="KW-0862">Zinc</keyword>
<dbReference type="GO" id="GO:0043171">
    <property type="term" value="P:peptide catabolic process"/>
    <property type="evidence" value="ECO:0007669"/>
    <property type="project" value="TreeGrafter"/>
</dbReference>
<dbReference type="GO" id="GO:0008270">
    <property type="term" value="F:zinc ion binding"/>
    <property type="evidence" value="ECO:0007669"/>
    <property type="project" value="InterPro"/>
</dbReference>
<dbReference type="GO" id="GO:0005615">
    <property type="term" value="C:extracellular space"/>
    <property type="evidence" value="ECO:0007669"/>
    <property type="project" value="TreeGrafter"/>
</dbReference>
<evidence type="ECO:0000256" key="1">
    <source>
        <dbReference type="ARBA" id="ARBA00001947"/>
    </source>
</evidence>
<name>A0A7T9DJA0_9ARCH</name>
<keyword evidence="4" id="KW-0645">Protease</keyword>
<dbReference type="AlphaFoldDB" id="A0A7T9DJA0"/>
<dbReference type="PRINTS" id="PR00756">
    <property type="entry name" value="ALADIPTASE"/>
</dbReference>
<evidence type="ECO:0000259" key="9">
    <source>
        <dbReference type="Pfam" id="PF01433"/>
    </source>
</evidence>
<evidence type="ECO:0000256" key="6">
    <source>
        <dbReference type="ARBA" id="ARBA00022801"/>
    </source>
</evidence>
<evidence type="ECO:0000256" key="4">
    <source>
        <dbReference type="ARBA" id="ARBA00022670"/>
    </source>
</evidence>
<dbReference type="InterPro" id="IPR011989">
    <property type="entry name" value="ARM-like"/>
</dbReference>
<dbReference type="GO" id="GO:0016020">
    <property type="term" value="C:membrane"/>
    <property type="evidence" value="ECO:0007669"/>
    <property type="project" value="TreeGrafter"/>
</dbReference>
<organism evidence="11">
    <name type="scientific">Candidatus Iainarchaeum sp</name>
    <dbReference type="NCBI Taxonomy" id="3101447"/>
    <lineage>
        <taxon>Archaea</taxon>
        <taxon>Candidatus Iainarchaeota</taxon>
        <taxon>Candidatus Iainarchaeia</taxon>
        <taxon>Candidatus Iainarchaeales</taxon>
        <taxon>Candidatus Iainarchaeaceae</taxon>
        <taxon>Candidatus Iainarchaeum</taxon>
    </lineage>
</organism>
<evidence type="ECO:0000256" key="5">
    <source>
        <dbReference type="ARBA" id="ARBA00022723"/>
    </source>
</evidence>
<dbReference type="InterPro" id="IPR050344">
    <property type="entry name" value="Peptidase_M1_aminopeptidases"/>
</dbReference>
<gene>
    <name evidence="11" type="ORF">IPJ89_03825</name>
</gene>
<evidence type="ECO:0000256" key="2">
    <source>
        <dbReference type="ARBA" id="ARBA00010136"/>
    </source>
</evidence>
<dbReference type="SMART" id="SM00567">
    <property type="entry name" value="EZ_HEAT"/>
    <property type="match status" value="4"/>
</dbReference>
<keyword evidence="6" id="KW-0378">Hydrolase</keyword>
<dbReference type="InterPro" id="IPR001930">
    <property type="entry name" value="Peptidase_M1"/>
</dbReference>
<dbReference type="GO" id="GO:0070006">
    <property type="term" value="F:metalloaminopeptidase activity"/>
    <property type="evidence" value="ECO:0007669"/>
    <property type="project" value="TreeGrafter"/>
</dbReference>
<dbReference type="Pfam" id="PF17900">
    <property type="entry name" value="Peptidase_M1_N"/>
    <property type="match status" value="1"/>
</dbReference>
<protein>
    <submittedName>
        <fullName evidence="11">HEAT repeat domain-containing protein</fullName>
    </submittedName>
</protein>
<reference evidence="11" key="1">
    <citation type="submission" date="2020-11" db="EMBL/GenBank/DDBJ databases">
        <title>Connecting structure to function with the recovery of over 1000 high-quality activated sludge metagenome-assembled genomes encoding full-length rRNA genes using long-read sequencing.</title>
        <authorList>
            <person name="Singleton C.M."/>
            <person name="Petriglieri F."/>
            <person name="Kristensen J.M."/>
            <person name="Kirkegaard R.H."/>
            <person name="Michaelsen T.Y."/>
            <person name="Andersen M.H."/>
            <person name="Karst S.M."/>
            <person name="Dueholm M.S."/>
            <person name="Nielsen P.H."/>
            <person name="Albertsen M."/>
        </authorList>
    </citation>
    <scope>NUCLEOTIDE SEQUENCE</scope>
    <source>
        <strain evidence="11">Fred_18-Q3-R57-64_BAT3C.431</strain>
    </source>
</reference>
<dbReference type="GO" id="GO:0042277">
    <property type="term" value="F:peptide binding"/>
    <property type="evidence" value="ECO:0007669"/>
    <property type="project" value="TreeGrafter"/>
</dbReference>
<dbReference type="InterPro" id="IPR042097">
    <property type="entry name" value="Aminopeptidase_N-like_N_sf"/>
</dbReference>
<dbReference type="FunFam" id="1.10.390.10:FF:000013">
    <property type="entry name" value="Aminopeptidase N"/>
    <property type="match status" value="1"/>
</dbReference>
<dbReference type="Proteomes" id="UP000596004">
    <property type="component" value="Chromosome"/>
</dbReference>
<feature type="domain" description="Peptidase M1 membrane alanine aminopeptidase" evidence="9">
    <location>
        <begin position="248"/>
        <end position="458"/>
    </location>
</feature>
<dbReference type="Gene3D" id="2.60.40.1730">
    <property type="entry name" value="tricorn interacting facor f3 domain"/>
    <property type="match status" value="1"/>
</dbReference>
<keyword evidence="5" id="KW-0479">Metal-binding</keyword>
<dbReference type="Gene3D" id="1.25.10.10">
    <property type="entry name" value="Leucine-rich Repeat Variant"/>
    <property type="match status" value="2"/>
</dbReference>
<dbReference type="InterPro" id="IPR027268">
    <property type="entry name" value="Peptidase_M4/M1_CTD_sf"/>
</dbReference>
<dbReference type="GO" id="GO:0006508">
    <property type="term" value="P:proteolysis"/>
    <property type="evidence" value="ECO:0007669"/>
    <property type="project" value="UniProtKB-KW"/>
</dbReference>
<evidence type="ECO:0000256" key="8">
    <source>
        <dbReference type="ARBA" id="ARBA00023049"/>
    </source>
</evidence>
<dbReference type="CDD" id="cd09603">
    <property type="entry name" value="M1_APN_like"/>
    <property type="match status" value="1"/>
</dbReference>
<evidence type="ECO:0000256" key="3">
    <source>
        <dbReference type="ARBA" id="ARBA00022438"/>
    </source>
</evidence>
<dbReference type="SUPFAM" id="SSF48371">
    <property type="entry name" value="ARM repeat"/>
    <property type="match status" value="2"/>
</dbReference>
<dbReference type="Pfam" id="PF13646">
    <property type="entry name" value="HEAT_2"/>
    <property type="match status" value="2"/>
</dbReference>
<dbReference type="PANTHER" id="PTHR11533:SF174">
    <property type="entry name" value="PUROMYCIN-SENSITIVE AMINOPEPTIDASE-RELATED"/>
    <property type="match status" value="1"/>
</dbReference>
<comment type="similarity">
    <text evidence="2">Belongs to the peptidase M1 family.</text>
</comment>
<comment type="cofactor">
    <cofactor evidence="1">
        <name>Zn(2+)</name>
        <dbReference type="ChEBI" id="CHEBI:29105"/>
    </cofactor>
</comment>
<proteinExistence type="inferred from homology"/>
<dbReference type="InterPro" id="IPR045357">
    <property type="entry name" value="Aminopeptidase_N-like_N"/>
</dbReference>
<evidence type="ECO:0000313" key="11">
    <source>
        <dbReference type="EMBL" id="QQR92261.1"/>
    </source>
</evidence>
<evidence type="ECO:0000256" key="7">
    <source>
        <dbReference type="ARBA" id="ARBA00022833"/>
    </source>
</evidence>
<keyword evidence="8" id="KW-0482">Metalloprotease</keyword>
<dbReference type="PANTHER" id="PTHR11533">
    <property type="entry name" value="PROTEASE M1 ZINC METALLOPROTEASE"/>
    <property type="match status" value="1"/>
</dbReference>
<sequence length="820" mass="95247">MLARREQLISERACAFGDAPDARYLNAQTKAHYSPDRGFIPLRIRLDLKVDVKKKTAEGSCKTEIELIHKHDEWIAFDAVEMQIQKVLVNGKSVKFEYDKKHIKIHSKHIAQRGSVEIFYRVSNPPLGIFFIHPTKDQPHKPYQAWTHSEAQEARYWYPCQDQPETKCPIEMHITAEKPFKVIANGDLVGVKTKGNWQTYSWKFDHPNPSYLNAFMIGDFAEVKEKWGKVDILYYGDKGREEDLKRSFGKTPKMMQAFSEFTGYPYPHKKYAQIAVHDFIFGGMEHTTCTTQTEEALQDAIADAENNDWPETLSSHELAHQWFGDLITCKDWQHGWLNEGFARYFEAVWQEHAYGKDAYDYDIYENYLTYMDEDKLKYRRPIVTNVYMEPSNLFDSHLYEKGALMLHMLRGIVGKELFKKAIQYYVQKHAHQNVITEDLMDAFRVVTGKNLTQFMDQFLYQGGHPELKASVFYQKKEHKLVVRLIQTTQGEAYAFPLQIAVTHTNKKVVLETKQVNAKEHRFEFKLDQEPLNVVIDPENYVLKNLSTQKPRRMWQYQLQHDTIITQRILAAQEIARYASPEDLRLLNAALRSDESWRVRGNVALAFIGIRLPQAGEMLLHAYGFEKMYRVKRTIIMALSEHKTPEVREFLLREAQRQDSYLIPAESYRALGMRKDPNEIQILEQGMKRDAWYDVIRTASISGFAQLQSEEAYRRILQALHPKNSNFVRLAACKALANIGRGRDDTQAKLVEAANDPYILVQIYAISSLAEIGDARVIPELEKLTKGHRDPRVKRGAVEAIRKINGGIDLPKWKEEKKDEE</sequence>
<dbReference type="InterPro" id="IPR016024">
    <property type="entry name" value="ARM-type_fold"/>
</dbReference>
<dbReference type="Gene3D" id="1.10.390.10">
    <property type="entry name" value="Neutral Protease Domain 2"/>
    <property type="match status" value="1"/>
</dbReference>
<keyword evidence="3" id="KW-0031">Aminopeptidase</keyword>
<dbReference type="EMBL" id="CP064981">
    <property type="protein sequence ID" value="QQR92261.1"/>
    <property type="molecule type" value="Genomic_DNA"/>
</dbReference>
<accession>A0A7T9DJA0</accession>
<feature type="domain" description="Aminopeptidase N-like N-terminal" evidence="10">
    <location>
        <begin position="43"/>
        <end position="212"/>
    </location>
</feature>
<dbReference type="SUPFAM" id="SSF55486">
    <property type="entry name" value="Metalloproteases ('zincins'), catalytic domain"/>
    <property type="match status" value="1"/>
</dbReference>
<dbReference type="InterPro" id="IPR004155">
    <property type="entry name" value="PBS_lyase_HEAT"/>
</dbReference>
<evidence type="ECO:0000259" key="10">
    <source>
        <dbReference type="Pfam" id="PF17900"/>
    </source>
</evidence>
<dbReference type="GO" id="GO:0005737">
    <property type="term" value="C:cytoplasm"/>
    <property type="evidence" value="ECO:0007669"/>
    <property type="project" value="TreeGrafter"/>
</dbReference>
<dbReference type="SUPFAM" id="SSF63737">
    <property type="entry name" value="Leukotriene A4 hydrolase N-terminal domain"/>
    <property type="match status" value="1"/>
</dbReference>